<dbReference type="AlphaFoldDB" id="A0A6I3SMS2"/>
<comment type="caution">
    <text evidence="11">The sequence shown here is derived from an EMBL/GenBank/DDBJ whole genome shotgun (WGS) entry which is preliminary data.</text>
</comment>
<dbReference type="GO" id="GO:0003677">
    <property type="term" value="F:DNA binding"/>
    <property type="evidence" value="ECO:0007669"/>
    <property type="project" value="UniProtKB-UniRule"/>
</dbReference>
<evidence type="ECO:0000256" key="3">
    <source>
        <dbReference type="ARBA" id="ARBA00013725"/>
    </source>
</evidence>
<keyword evidence="6 10" id="KW-0548">Nucleotidyltransferase</keyword>
<dbReference type="PANTHER" id="PTHR34476">
    <property type="entry name" value="DNA-DIRECTED RNA POLYMERASE SUBUNIT OMEGA"/>
    <property type="match status" value="1"/>
</dbReference>
<sequence>MNKPSLDELLGRVESKYAMVILAALRARSLNDPSKPAEPLVHAKKEDKPVSIALREIAEGLVRYERVNDKESVEATFDRKY</sequence>
<dbReference type="EC" id="2.7.7.6" evidence="2 10"/>
<name>A0A6I3SMS2_HELMO</name>
<evidence type="ECO:0000256" key="9">
    <source>
        <dbReference type="ARBA" id="ARBA00048552"/>
    </source>
</evidence>
<evidence type="ECO:0000256" key="1">
    <source>
        <dbReference type="ARBA" id="ARBA00006711"/>
    </source>
</evidence>
<comment type="subunit">
    <text evidence="10">The RNAP catalytic core consists of 2 alpha, 1 beta, 1 beta' and 1 omega subunit. When a sigma factor is associated with the core the holoenzyme is formed, which can initiate transcription.</text>
</comment>
<keyword evidence="12" id="KW-1185">Reference proteome</keyword>
<dbReference type="EMBL" id="WNKU01000018">
    <property type="protein sequence ID" value="MTV50066.1"/>
    <property type="molecule type" value="Genomic_DNA"/>
</dbReference>
<dbReference type="SMART" id="SM01409">
    <property type="entry name" value="RNA_pol_Rpb6"/>
    <property type="match status" value="1"/>
</dbReference>
<reference evidence="11 12" key="1">
    <citation type="submission" date="2019-11" db="EMBL/GenBank/DDBJ databases">
        <title>Whole-genome sequence of a the green, strictly anaerobic photosynthetic bacterium Heliobacillus mobilis DSM 6151.</title>
        <authorList>
            <person name="Kyndt J.A."/>
            <person name="Meyer T.E."/>
        </authorList>
    </citation>
    <scope>NUCLEOTIDE SEQUENCE [LARGE SCALE GENOMIC DNA]</scope>
    <source>
        <strain evidence="11 12">DSM 6151</strain>
    </source>
</reference>
<organism evidence="11 12">
    <name type="scientific">Heliobacterium mobile</name>
    <name type="common">Heliobacillus mobilis</name>
    <dbReference type="NCBI Taxonomy" id="28064"/>
    <lineage>
        <taxon>Bacteria</taxon>
        <taxon>Bacillati</taxon>
        <taxon>Bacillota</taxon>
        <taxon>Clostridia</taxon>
        <taxon>Eubacteriales</taxon>
        <taxon>Heliobacteriaceae</taxon>
        <taxon>Heliobacterium</taxon>
    </lineage>
</organism>
<dbReference type="Pfam" id="PF01192">
    <property type="entry name" value="RNA_pol_Rpb6"/>
    <property type="match status" value="1"/>
</dbReference>
<dbReference type="GO" id="GO:0006351">
    <property type="term" value="P:DNA-templated transcription"/>
    <property type="evidence" value="ECO:0007669"/>
    <property type="project" value="UniProtKB-UniRule"/>
</dbReference>
<evidence type="ECO:0000256" key="5">
    <source>
        <dbReference type="ARBA" id="ARBA00022679"/>
    </source>
</evidence>
<keyword evidence="4 10" id="KW-0240">DNA-directed RNA polymerase</keyword>
<dbReference type="HAMAP" id="MF_00366">
    <property type="entry name" value="RNApol_bact_RpoZ"/>
    <property type="match status" value="1"/>
</dbReference>
<comment type="function">
    <text evidence="10">Promotes RNA polymerase assembly. Latches the N- and C-terminal regions of the beta' subunit thereby facilitating its interaction with the beta and alpha subunits.</text>
</comment>
<evidence type="ECO:0000256" key="4">
    <source>
        <dbReference type="ARBA" id="ARBA00022478"/>
    </source>
</evidence>
<dbReference type="InterPro" id="IPR036161">
    <property type="entry name" value="RPB6/omega-like_sf"/>
</dbReference>
<dbReference type="NCBIfam" id="TIGR00690">
    <property type="entry name" value="rpoZ"/>
    <property type="match status" value="1"/>
</dbReference>
<evidence type="ECO:0000256" key="6">
    <source>
        <dbReference type="ARBA" id="ARBA00022695"/>
    </source>
</evidence>
<dbReference type="GO" id="GO:0000428">
    <property type="term" value="C:DNA-directed RNA polymerase complex"/>
    <property type="evidence" value="ECO:0007669"/>
    <property type="project" value="UniProtKB-KW"/>
</dbReference>
<gene>
    <name evidence="10 11" type="primary">rpoZ</name>
    <name evidence="11" type="ORF">GJ688_13905</name>
</gene>
<protein>
    <recommendedName>
        <fullName evidence="3 10">DNA-directed RNA polymerase subunit omega</fullName>
        <shortName evidence="10">RNAP omega subunit</shortName>
        <ecNumber evidence="2 10">2.7.7.6</ecNumber>
    </recommendedName>
    <alternativeName>
        <fullName evidence="10">RNA polymerase omega subunit</fullName>
    </alternativeName>
    <alternativeName>
        <fullName evidence="8 10">Transcriptase subunit omega</fullName>
    </alternativeName>
</protein>
<dbReference type="Gene3D" id="3.90.940.10">
    <property type="match status" value="1"/>
</dbReference>
<comment type="similarity">
    <text evidence="1 10">Belongs to the RNA polymerase subunit omega family.</text>
</comment>
<evidence type="ECO:0000256" key="2">
    <source>
        <dbReference type="ARBA" id="ARBA00012418"/>
    </source>
</evidence>
<dbReference type="PANTHER" id="PTHR34476:SF1">
    <property type="entry name" value="DNA-DIRECTED RNA POLYMERASE SUBUNIT OMEGA"/>
    <property type="match status" value="1"/>
</dbReference>
<keyword evidence="7 10" id="KW-0804">Transcription</keyword>
<dbReference type="InterPro" id="IPR003716">
    <property type="entry name" value="DNA-dir_RNA_pol_omega"/>
</dbReference>
<comment type="catalytic activity">
    <reaction evidence="9 10">
        <text>RNA(n) + a ribonucleoside 5'-triphosphate = RNA(n+1) + diphosphate</text>
        <dbReference type="Rhea" id="RHEA:21248"/>
        <dbReference type="Rhea" id="RHEA-COMP:14527"/>
        <dbReference type="Rhea" id="RHEA-COMP:17342"/>
        <dbReference type="ChEBI" id="CHEBI:33019"/>
        <dbReference type="ChEBI" id="CHEBI:61557"/>
        <dbReference type="ChEBI" id="CHEBI:140395"/>
        <dbReference type="EC" id="2.7.7.6"/>
    </reaction>
</comment>
<dbReference type="Proteomes" id="UP000430670">
    <property type="component" value="Unassembled WGS sequence"/>
</dbReference>
<dbReference type="SUPFAM" id="SSF63562">
    <property type="entry name" value="RPB6/omega subunit-like"/>
    <property type="match status" value="1"/>
</dbReference>
<proteinExistence type="inferred from homology"/>
<evidence type="ECO:0000313" key="12">
    <source>
        <dbReference type="Proteomes" id="UP000430670"/>
    </source>
</evidence>
<evidence type="ECO:0000313" key="11">
    <source>
        <dbReference type="EMBL" id="MTV50066.1"/>
    </source>
</evidence>
<dbReference type="GO" id="GO:0003899">
    <property type="term" value="F:DNA-directed RNA polymerase activity"/>
    <property type="evidence" value="ECO:0007669"/>
    <property type="project" value="UniProtKB-UniRule"/>
</dbReference>
<evidence type="ECO:0000256" key="8">
    <source>
        <dbReference type="ARBA" id="ARBA00029924"/>
    </source>
</evidence>
<evidence type="ECO:0000256" key="7">
    <source>
        <dbReference type="ARBA" id="ARBA00023163"/>
    </source>
</evidence>
<keyword evidence="5 10" id="KW-0808">Transferase</keyword>
<dbReference type="InterPro" id="IPR006110">
    <property type="entry name" value="Pol_omega/Rpo6/RPB6"/>
</dbReference>
<accession>A0A6I3SMS2</accession>
<evidence type="ECO:0000256" key="10">
    <source>
        <dbReference type="HAMAP-Rule" id="MF_00366"/>
    </source>
</evidence>